<dbReference type="EMBL" id="QLMI01000005">
    <property type="protein sequence ID" value="RAK21622.1"/>
    <property type="molecule type" value="Genomic_DNA"/>
</dbReference>
<proteinExistence type="predicted"/>
<evidence type="ECO:0000313" key="1">
    <source>
        <dbReference type="EMBL" id="RAK21622.1"/>
    </source>
</evidence>
<comment type="caution">
    <text evidence="1">The sequence shown here is derived from an EMBL/GenBank/DDBJ whole genome shotgun (WGS) entry which is preliminary data.</text>
</comment>
<sequence length="135" mass="16158">MKKLFQQNNVTSFIFTPEDGMDREEGYYTATTTSTPYIFEVKNRNISTTTYKTIAIEESKVKYLLEQAKERNEQAIIFFFFNDGYWMCQPLYQDVYYHTTNFWMPVTTMGWNNEKVLKPCVEFLIEPSKLKRYEA</sequence>
<organism evidence="1 2">
    <name type="scientific">Flavobacterium aquaticum</name>
    <dbReference type="NCBI Taxonomy" id="1236486"/>
    <lineage>
        <taxon>Bacteria</taxon>
        <taxon>Pseudomonadati</taxon>
        <taxon>Bacteroidota</taxon>
        <taxon>Flavobacteriia</taxon>
        <taxon>Flavobacteriales</taxon>
        <taxon>Flavobacteriaceae</taxon>
        <taxon>Flavobacterium</taxon>
    </lineage>
</organism>
<dbReference type="Proteomes" id="UP000249620">
    <property type="component" value="Unassembled WGS sequence"/>
</dbReference>
<dbReference type="AlphaFoldDB" id="A0A327YMC7"/>
<gene>
    <name evidence="1" type="ORF">B0I03_10554</name>
</gene>
<evidence type="ECO:0000313" key="2">
    <source>
        <dbReference type="Proteomes" id="UP000249620"/>
    </source>
</evidence>
<dbReference type="RefSeq" id="WP_146603284.1">
    <property type="nucleotide sequence ID" value="NZ_QLMI01000005.1"/>
</dbReference>
<protein>
    <submittedName>
        <fullName evidence="1">Uncharacterized protein</fullName>
    </submittedName>
</protein>
<accession>A0A327YMC7</accession>
<name>A0A327YMC7_9FLAO</name>
<keyword evidence="2" id="KW-1185">Reference proteome</keyword>
<reference evidence="1 2" key="1">
    <citation type="submission" date="2018-06" db="EMBL/GenBank/DDBJ databases">
        <title>Genomic Encyclopedia of Type Strains, Phase III (KMG-III): the genomes of soil and plant-associated and newly described type strains.</title>
        <authorList>
            <person name="Whitman W."/>
        </authorList>
    </citation>
    <scope>NUCLEOTIDE SEQUENCE [LARGE SCALE GENOMIC DNA]</scope>
    <source>
        <strain evidence="1 2">CGMCC 1.12398</strain>
    </source>
</reference>